<protein>
    <submittedName>
        <fullName evidence="4">Porin family protein</fullName>
    </submittedName>
</protein>
<sequence length="192" mass="20894">MKKLIATSAILAALAGTASAAPYVLPSQQTGALTANDVQPVYTLDAVIALGDGADVPDMYGPRLALNLYNDHNDTFTHAFNLSVSALWGSEDTEGFDIDYFMLPLTIGYDLNIEVTDKLDFYVGGKAGYAWLDADSSYFDDSDSGFTWGVGAGFRYYFSENIHARVGYEFSRTYTDVPFGQHSILIGVGCRF</sequence>
<reference evidence="4" key="2">
    <citation type="submission" date="2021-04" db="EMBL/GenBank/DDBJ databases">
        <authorList>
            <person name="Gilroy R."/>
        </authorList>
    </citation>
    <scope>NUCLEOTIDE SEQUENCE</scope>
    <source>
        <strain evidence="4">14975</strain>
    </source>
</reference>
<dbReference type="Proteomes" id="UP000823964">
    <property type="component" value="Unassembled WGS sequence"/>
</dbReference>
<keyword evidence="1 2" id="KW-0732">Signal</keyword>
<dbReference type="AlphaFoldDB" id="A0A9D1VBB9"/>
<dbReference type="Pfam" id="PF13505">
    <property type="entry name" value="OMP_b-brl"/>
    <property type="match status" value="1"/>
</dbReference>
<evidence type="ECO:0000256" key="1">
    <source>
        <dbReference type="ARBA" id="ARBA00022729"/>
    </source>
</evidence>
<proteinExistence type="predicted"/>
<feature type="signal peptide" evidence="2">
    <location>
        <begin position="1"/>
        <end position="20"/>
    </location>
</feature>
<accession>A0A9D1VBB9</accession>
<gene>
    <name evidence="4" type="ORF">H9862_04930</name>
</gene>
<dbReference type="Gene3D" id="2.40.160.20">
    <property type="match status" value="1"/>
</dbReference>
<comment type="caution">
    <text evidence="4">The sequence shown here is derived from an EMBL/GenBank/DDBJ whole genome shotgun (WGS) entry which is preliminary data.</text>
</comment>
<evidence type="ECO:0000313" key="4">
    <source>
        <dbReference type="EMBL" id="HIX19933.1"/>
    </source>
</evidence>
<dbReference type="InterPro" id="IPR011250">
    <property type="entry name" value="OMP/PagP_B-barrel"/>
</dbReference>
<feature type="chain" id="PRO_5039217931" evidence="2">
    <location>
        <begin position="21"/>
        <end position="192"/>
    </location>
</feature>
<dbReference type="SUPFAM" id="SSF56925">
    <property type="entry name" value="OMPA-like"/>
    <property type="match status" value="1"/>
</dbReference>
<dbReference type="InterPro" id="IPR027385">
    <property type="entry name" value="Beta-barrel_OMP"/>
</dbReference>
<evidence type="ECO:0000256" key="2">
    <source>
        <dbReference type="SAM" id="SignalP"/>
    </source>
</evidence>
<feature type="domain" description="Outer membrane protein beta-barrel" evidence="3">
    <location>
        <begin position="12"/>
        <end position="192"/>
    </location>
</feature>
<name>A0A9D1VBB9_9BACT</name>
<evidence type="ECO:0000259" key="3">
    <source>
        <dbReference type="Pfam" id="PF13505"/>
    </source>
</evidence>
<reference evidence="4" key="1">
    <citation type="journal article" date="2021" name="PeerJ">
        <title>Extensive microbial diversity within the chicken gut microbiome revealed by metagenomics and culture.</title>
        <authorList>
            <person name="Gilroy R."/>
            <person name="Ravi A."/>
            <person name="Getino M."/>
            <person name="Pursley I."/>
            <person name="Horton D.L."/>
            <person name="Alikhan N.F."/>
            <person name="Baker D."/>
            <person name="Gharbi K."/>
            <person name="Hall N."/>
            <person name="Watson M."/>
            <person name="Adriaenssens E.M."/>
            <person name="Foster-Nyarko E."/>
            <person name="Jarju S."/>
            <person name="Secka A."/>
            <person name="Antonio M."/>
            <person name="Oren A."/>
            <person name="Chaudhuri R.R."/>
            <person name="La Ragione R."/>
            <person name="Hildebrand F."/>
            <person name="Pallen M.J."/>
        </authorList>
    </citation>
    <scope>NUCLEOTIDE SEQUENCE</scope>
    <source>
        <strain evidence="4">14975</strain>
    </source>
</reference>
<dbReference type="EMBL" id="DXFQ01000085">
    <property type="protein sequence ID" value="HIX19933.1"/>
    <property type="molecule type" value="Genomic_DNA"/>
</dbReference>
<evidence type="ECO:0000313" key="5">
    <source>
        <dbReference type="Proteomes" id="UP000823964"/>
    </source>
</evidence>
<organism evidence="4 5">
    <name type="scientific">Candidatus Akkermansia intestinigallinarum</name>
    <dbReference type="NCBI Taxonomy" id="2838431"/>
    <lineage>
        <taxon>Bacteria</taxon>
        <taxon>Pseudomonadati</taxon>
        <taxon>Verrucomicrobiota</taxon>
        <taxon>Verrucomicrobiia</taxon>
        <taxon>Verrucomicrobiales</taxon>
        <taxon>Akkermansiaceae</taxon>
        <taxon>Akkermansia</taxon>
    </lineage>
</organism>